<dbReference type="EMBL" id="AP018515">
    <property type="protein sequence ID" value="BBC79025.1"/>
    <property type="molecule type" value="Genomic_DNA"/>
</dbReference>
<dbReference type="KEGG" id="aot:AcetOri_orf00979"/>
<evidence type="ECO:0000256" key="1">
    <source>
        <dbReference type="ARBA" id="ARBA00022723"/>
    </source>
</evidence>
<evidence type="ECO:0000313" key="4">
    <source>
        <dbReference type="Proteomes" id="UP000270034"/>
    </source>
</evidence>
<protein>
    <submittedName>
        <fullName evidence="3">Metallophosphoesterase</fullName>
    </submittedName>
</protein>
<organism evidence="3 4">
    <name type="scientific">Acetobacter orientalis</name>
    <dbReference type="NCBI Taxonomy" id="146474"/>
    <lineage>
        <taxon>Bacteria</taxon>
        <taxon>Pseudomonadati</taxon>
        <taxon>Pseudomonadota</taxon>
        <taxon>Alphaproteobacteria</taxon>
        <taxon>Acetobacterales</taxon>
        <taxon>Acetobacteraceae</taxon>
        <taxon>Acetobacter</taxon>
    </lineage>
</organism>
<dbReference type="GO" id="GO:0046872">
    <property type="term" value="F:metal ion binding"/>
    <property type="evidence" value="ECO:0007669"/>
    <property type="project" value="UniProtKB-KW"/>
</dbReference>
<keyword evidence="1" id="KW-0479">Metal-binding</keyword>
<dbReference type="Proteomes" id="UP000270034">
    <property type="component" value="Chromosome"/>
</dbReference>
<keyword evidence="2" id="KW-0378">Hydrolase</keyword>
<dbReference type="InterPro" id="IPR050884">
    <property type="entry name" value="CNP_phosphodiesterase-III"/>
</dbReference>
<evidence type="ECO:0000313" key="3">
    <source>
        <dbReference type="EMBL" id="BBC79025.1"/>
    </source>
</evidence>
<proteinExistence type="predicted"/>
<evidence type="ECO:0000256" key="2">
    <source>
        <dbReference type="ARBA" id="ARBA00022801"/>
    </source>
</evidence>
<dbReference type="Gene3D" id="3.60.21.10">
    <property type="match status" value="1"/>
</dbReference>
<sequence length="103" mass="11556">MSAVTLAHLSDLHLPLAGLPSLKEIRFKRVLSLLSWQLRRKHIHLPQTLTCVVKDIRHHNPDMVAMTGDLTNLGLLSEFQAAQAWLSAQDLPPPCWFPATTMP</sequence>
<dbReference type="PANTHER" id="PTHR42988:SF2">
    <property type="entry name" value="CYCLIC NUCLEOTIDE PHOSPHODIESTERASE CBUA0032-RELATED"/>
    <property type="match status" value="1"/>
</dbReference>
<dbReference type="InterPro" id="IPR029052">
    <property type="entry name" value="Metallo-depent_PP-like"/>
</dbReference>
<dbReference type="SUPFAM" id="SSF56300">
    <property type="entry name" value="Metallo-dependent phosphatases"/>
    <property type="match status" value="1"/>
</dbReference>
<name>A0A2Z5ZF78_9PROT</name>
<gene>
    <name evidence="3" type="ORF">AcetOrient_orf00979</name>
</gene>
<dbReference type="PANTHER" id="PTHR42988">
    <property type="entry name" value="PHOSPHOHYDROLASE"/>
    <property type="match status" value="1"/>
</dbReference>
<dbReference type="AlphaFoldDB" id="A0A2Z5ZF78"/>
<reference evidence="3 4" key="1">
    <citation type="submission" date="2018-02" db="EMBL/GenBank/DDBJ databases">
        <title>Acetobacter orientalis genome.</title>
        <authorList>
            <person name="Nakashima N."/>
            <person name="Tamura T."/>
        </authorList>
    </citation>
    <scope>NUCLEOTIDE SEQUENCE [LARGE SCALE GENOMIC DNA]</scope>
    <source>
        <strain evidence="3 4">FAN1</strain>
    </source>
</reference>
<dbReference type="GO" id="GO:0016787">
    <property type="term" value="F:hydrolase activity"/>
    <property type="evidence" value="ECO:0007669"/>
    <property type="project" value="UniProtKB-KW"/>
</dbReference>
<accession>A0A2Z5ZF78</accession>